<dbReference type="PANTHER" id="PTHR14360">
    <property type="entry name" value="PROTEIN FMP32, MITOCHONDRIAL"/>
    <property type="match status" value="1"/>
</dbReference>
<organism evidence="8 9">
    <name type="scientific">Ensete ventricosum</name>
    <name type="common">Abyssinian banana</name>
    <name type="synonym">Musa ensete</name>
    <dbReference type="NCBI Taxonomy" id="4639"/>
    <lineage>
        <taxon>Eukaryota</taxon>
        <taxon>Viridiplantae</taxon>
        <taxon>Streptophyta</taxon>
        <taxon>Embryophyta</taxon>
        <taxon>Tracheophyta</taxon>
        <taxon>Spermatophyta</taxon>
        <taxon>Magnoliopsida</taxon>
        <taxon>Liliopsida</taxon>
        <taxon>Zingiberales</taxon>
        <taxon>Musaceae</taxon>
        <taxon>Ensete</taxon>
    </lineage>
</organism>
<dbReference type="GO" id="GO:0016020">
    <property type="term" value="C:membrane"/>
    <property type="evidence" value="ECO:0007669"/>
    <property type="project" value="UniProtKB-SubCell"/>
</dbReference>
<dbReference type="Proteomes" id="UP000287651">
    <property type="component" value="Unassembled WGS sequence"/>
</dbReference>
<comment type="caution">
    <text evidence="8">The sequence shown here is derived from an EMBL/GenBank/DDBJ whole genome shotgun (WGS) entry which is preliminary data.</text>
</comment>
<accession>A0A426ZKJ7</accession>
<evidence type="ECO:0000256" key="2">
    <source>
        <dbReference type="ARBA" id="ARBA00004370"/>
    </source>
</evidence>
<evidence type="ECO:0000313" key="9">
    <source>
        <dbReference type="Proteomes" id="UP000287651"/>
    </source>
</evidence>
<dbReference type="Gene3D" id="1.20.5.340">
    <property type="match status" value="1"/>
</dbReference>
<dbReference type="GO" id="GO:0005739">
    <property type="term" value="C:mitochondrion"/>
    <property type="evidence" value="ECO:0007669"/>
    <property type="project" value="UniProtKB-SubCell"/>
</dbReference>
<keyword evidence="3" id="KW-0812">Transmembrane</keyword>
<dbReference type="EMBL" id="AMZH03006196">
    <property type="protein sequence ID" value="RRT64434.1"/>
    <property type="molecule type" value="Genomic_DNA"/>
</dbReference>
<dbReference type="PANTHER" id="PTHR14360:SF1">
    <property type="entry name" value="PROTEIN FMP32, MITOCHONDRIAL"/>
    <property type="match status" value="1"/>
</dbReference>
<evidence type="ECO:0000313" key="8">
    <source>
        <dbReference type="EMBL" id="RRT64434.1"/>
    </source>
</evidence>
<evidence type="ECO:0000256" key="1">
    <source>
        <dbReference type="ARBA" id="ARBA00004173"/>
    </source>
</evidence>
<keyword evidence="4" id="KW-1133">Transmembrane helix</keyword>
<evidence type="ECO:0000256" key="3">
    <source>
        <dbReference type="ARBA" id="ARBA00022692"/>
    </source>
</evidence>
<evidence type="ECO:0000256" key="5">
    <source>
        <dbReference type="ARBA" id="ARBA00023054"/>
    </source>
</evidence>
<dbReference type="InterPro" id="IPR024461">
    <property type="entry name" value="CCDC90-like"/>
</dbReference>
<name>A0A426ZKJ7_ENSVE</name>
<keyword evidence="7" id="KW-0472">Membrane</keyword>
<keyword evidence="5" id="KW-0175">Coiled coil</keyword>
<evidence type="ECO:0000256" key="7">
    <source>
        <dbReference type="ARBA" id="ARBA00023136"/>
    </source>
</evidence>
<sequence length="106" mass="11687">YCLPESRGGASIACEIRVVDVHGRWRPFRLLGPVRGLEAQGIPSKHAEAITSSITEVLNHSLESVAQSFVSKAEMQKVWIWISLYVCRCSSGVLVNVDCNNLCRVS</sequence>
<evidence type="ECO:0000256" key="6">
    <source>
        <dbReference type="ARBA" id="ARBA00023128"/>
    </source>
</evidence>
<evidence type="ECO:0000256" key="4">
    <source>
        <dbReference type="ARBA" id="ARBA00022989"/>
    </source>
</evidence>
<dbReference type="Pfam" id="PF07798">
    <property type="entry name" value="CCDC90-like"/>
    <property type="match status" value="1"/>
</dbReference>
<proteinExistence type="predicted"/>
<comment type="subcellular location">
    <subcellularLocation>
        <location evidence="2">Membrane</location>
    </subcellularLocation>
    <subcellularLocation>
        <location evidence="1">Mitochondrion</location>
    </subcellularLocation>
</comment>
<feature type="non-terminal residue" evidence="8">
    <location>
        <position position="1"/>
    </location>
</feature>
<dbReference type="AlphaFoldDB" id="A0A426ZKJ7"/>
<reference evidence="8 9" key="1">
    <citation type="journal article" date="2014" name="Agronomy (Basel)">
        <title>A Draft Genome Sequence for Ensete ventricosum, the Drought-Tolerant Tree Against Hunger.</title>
        <authorList>
            <person name="Harrison J."/>
            <person name="Moore K.A."/>
            <person name="Paszkiewicz K."/>
            <person name="Jones T."/>
            <person name="Grant M."/>
            <person name="Ambacheew D."/>
            <person name="Muzemil S."/>
            <person name="Studholme D.J."/>
        </authorList>
    </citation>
    <scope>NUCLEOTIDE SEQUENCE [LARGE SCALE GENOMIC DNA]</scope>
</reference>
<gene>
    <name evidence="8" type="ORF">B296_00041858</name>
</gene>
<keyword evidence="6" id="KW-0496">Mitochondrion</keyword>
<protein>
    <submittedName>
        <fullName evidence="8">Uncharacterized protein</fullName>
    </submittedName>
</protein>